<feature type="compositionally biased region" description="Polar residues" evidence="1">
    <location>
        <begin position="1"/>
        <end position="17"/>
    </location>
</feature>
<gene>
    <name evidence="2" type="ORF">RM530_17765</name>
</gene>
<evidence type="ECO:0000313" key="3">
    <source>
        <dbReference type="Proteomes" id="UP001254608"/>
    </source>
</evidence>
<evidence type="ECO:0000313" key="2">
    <source>
        <dbReference type="EMBL" id="MDT0499194.1"/>
    </source>
</evidence>
<evidence type="ECO:0008006" key="4">
    <source>
        <dbReference type="Google" id="ProtNLM"/>
    </source>
</evidence>
<protein>
    <recommendedName>
        <fullName evidence="4">Bacterial mobilisation domain-containing protein</fullName>
    </recommendedName>
</protein>
<feature type="region of interest" description="Disordered" evidence="1">
    <location>
        <begin position="1"/>
        <end position="30"/>
    </location>
</feature>
<reference evidence="2 3" key="1">
    <citation type="submission" date="2023-09" db="EMBL/GenBank/DDBJ databases">
        <authorList>
            <person name="Rey-Velasco X."/>
        </authorList>
    </citation>
    <scope>NUCLEOTIDE SEQUENCE [LARGE SCALE GENOMIC DNA]</scope>
    <source>
        <strain evidence="2 3">W345</strain>
    </source>
</reference>
<dbReference type="RefSeq" id="WP_311366603.1">
    <property type="nucleotide sequence ID" value="NZ_JAVRIC010000039.1"/>
</dbReference>
<comment type="caution">
    <text evidence="2">The sequence shown here is derived from an EMBL/GenBank/DDBJ whole genome shotgun (WGS) entry which is preliminary data.</text>
</comment>
<dbReference type="EMBL" id="JAVRIC010000039">
    <property type="protein sequence ID" value="MDT0499194.1"/>
    <property type="molecule type" value="Genomic_DNA"/>
</dbReference>
<evidence type="ECO:0000256" key="1">
    <source>
        <dbReference type="SAM" id="MobiDB-lite"/>
    </source>
</evidence>
<keyword evidence="3" id="KW-1185">Reference proteome</keyword>
<name>A0ABU2WPM0_9GAMM</name>
<sequence length="144" mass="15582">MSNFLSSQPPLAPTFQQATAPARRRPPSPFCLRLTGEERSRLETLAGNRPLGAYIRSRVFGEGAAPRRATRRPSADQKQLALLLAELGQSRLASNLNQIAKAANTGTLDATPELHAELHSACNEIRMMREILIAALGIKPEDGG</sequence>
<dbReference type="Proteomes" id="UP001254608">
    <property type="component" value="Unassembled WGS sequence"/>
</dbReference>
<accession>A0ABU2WPM0</accession>
<proteinExistence type="predicted"/>
<organism evidence="2 3">
    <name type="scientific">Banduia mediterranea</name>
    <dbReference type="NCBI Taxonomy" id="3075609"/>
    <lineage>
        <taxon>Bacteria</taxon>
        <taxon>Pseudomonadati</taxon>
        <taxon>Pseudomonadota</taxon>
        <taxon>Gammaproteobacteria</taxon>
        <taxon>Nevskiales</taxon>
        <taxon>Algiphilaceae</taxon>
        <taxon>Banduia</taxon>
    </lineage>
</organism>